<comment type="catalytic activity">
    <reaction evidence="10 11 12">
        <text>L-serine = pyruvate + NH4(+)</text>
        <dbReference type="Rhea" id="RHEA:19169"/>
        <dbReference type="ChEBI" id="CHEBI:15361"/>
        <dbReference type="ChEBI" id="CHEBI:28938"/>
        <dbReference type="ChEBI" id="CHEBI:33384"/>
        <dbReference type="EC" id="4.3.1.17"/>
    </reaction>
</comment>
<dbReference type="Proteomes" id="UP001220962">
    <property type="component" value="Chromosome"/>
</dbReference>
<organism evidence="14 15">
    <name type="scientific">Paenibacillus urinalis</name>
    <dbReference type="NCBI Taxonomy" id="521520"/>
    <lineage>
        <taxon>Bacteria</taxon>
        <taxon>Bacillati</taxon>
        <taxon>Bacillota</taxon>
        <taxon>Bacilli</taxon>
        <taxon>Bacillales</taxon>
        <taxon>Paenibacillaceae</taxon>
        <taxon>Paenibacillus</taxon>
    </lineage>
</organism>
<dbReference type="InterPro" id="IPR002912">
    <property type="entry name" value="ACT_dom"/>
</dbReference>
<evidence type="ECO:0000256" key="10">
    <source>
        <dbReference type="ARBA" id="ARBA00049406"/>
    </source>
</evidence>
<dbReference type="InterPro" id="IPR005131">
    <property type="entry name" value="Ser_deHydtase_bsu"/>
</dbReference>
<dbReference type="Gene3D" id="3.30.1330.90">
    <property type="entry name" value="D-3-phosphoglycerate dehydrogenase, domain 3"/>
    <property type="match status" value="1"/>
</dbReference>
<dbReference type="Pfam" id="PF01842">
    <property type="entry name" value="ACT"/>
    <property type="match status" value="1"/>
</dbReference>
<comment type="similarity">
    <text evidence="3 11 12">Belongs to the iron-sulfur dependent L-serine dehydratase family.</text>
</comment>
<keyword evidence="8 11" id="KW-0411">Iron-sulfur</keyword>
<dbReference type="CDD" id="cd04903">
    <property type="entry name" value="ACT_LSD"/>
    <property type="match status" value="1"/>
</dbReference>
<dbReference type="PANTHER" id="PTHR30182:SF12">
    <property type="entry name" value="L-SERINE DEHYDRATASE, BETA CHAIN-RELATED"/>
    <property type="match status" value="1"/>
</dbReference>
<keyword evidence="7 11" id="KW-0408">Iron</keyword>
<dbReference type="InterPro" id="IPR029009">
    <property type="entry name" value="ASB_dom_sf"/>
</dbReference>
<evidence type="ECO:0000256" key="12">
    <source>
        <dbReference type="RuleBase" id="RU366059"/>
    </source>
</evidence>
<comment type="cofactor">
    <cofactor evidence="1 12">
        <name>[4Fe-4S] cluster</name>
        <dbReference type="ChEBI" id="CHEBI:49883"/>
    </cofactor>
</comment>
<evidence type="ECO:0000259" key="13">
    <source>
        <dbReference type="PROSITE" id="PS51671"/>
    </source>
</evidence>
<dbReference type="Gene3D" id="3.30.70.260">
    <property type="match status" value="1"/>
</dbReference>
<protein>
    <recommendedName>
        <fullName evidence="11">L-serine deaminase</fullName>
    </recommendedName>
</protein>
<dbReference type="NCBIfam" id="TIGR00719">
    <property type="entry name" value="sda_beta"/>
    <property type="match status" value="1"/>
</dbReference>
<dbReference type="GO" id="GO:0003941">
    <property type="term" value="F:L-serine ammonia-lyase activity"/>
    <property type="evidence" value="ECO:0007669"/>
    <property type="project" value="UniProtKB-UniRule"/>
</dbReference>
<evidence type="ECO:0000256" key="9">
    <source>
        <dbReference type="ARBA" id="ARBA00023239"/>
    </source>
</evidence>
<name>A0AAX3N1R9_9BACL</name>
<evidence type="ECO:0000256" key="6">
    <source>
        <dbReference type="ARBA" id="ARBA00022723"/>
    </source>
</evidence>
<dbReference type="EMBL" id="CP118101">
    <property type="protein sequence ID" value="WDH83014.1"/>
    <property type="molecule type" value="Genomic_DNA"/>
</dbReference>
<gene>
    <name evidence="14" type="primary">sdaAB</name>
    <name evidence="14" type="ORF">PUW23_01865</name>
</gene>
<dbReference type="RefSeq" id="WP_274359282.1">
    <property type="nucleotide sequence ID" value="NZ_CP118101.1"/>
</dbReference>
<dbReference type="SUPFAM" id="SSF143548">
    <property type="entry name" value="Serine metabolism enzymes domain"/>
    <property type="match status" value="1"/>
</dbReference>
<evidence type="ECO:0000256" key="2">
    <source>
        <dbReference type="ARBA" id="ARBA00004742"/>
    </source>
</evidence>
<dbReference type="GO" id="GO:0051539">
    <property type="term" value="F:4 iron, 4 sulfur cluster binding"/>
    <property type="evidence" value="ECO:0007669"/>
    <property type="project" value="UniProtKB-UniRule"/>
</dbReference>
<evidence type="ECO:0000256" key="1">
    <source>
        <dbReference type="ARBA" id="ARBA00001966"/>
    </source>
</evidence>
<keyword evidence="9 11" id="KW-0456">Lyase</keyword>
<reference evidence="14" key="1">
    <citation type="submission" date="2023-02" db="EMBL/GenBank/DDBJ databases">
        <title>Pathogen: clinical or host-associated sample.</title>
        <authorList>
            <person name="Hergert J."/>
            <person name="Casey R."/>
            <person name="Wagner J."/>
            <person name="Young E.L."/>
            <person name="Oakeson K.F."/>
        </authorList>
    </citation>
    <scope>NUCLEOTIDE SEQUENCE</scope>
    <source>
        <strain evidence="14">2022CK-00830</strain>
    </source>
</reference>
<dbReference type="PROSITE" id="PS51671">
    <property type="entry name" value="ACT"/>
    <property type="match status" value="1"/>
</dbReference>
<dbReference type="GO" id="GO:0006094">
    <property type="term" value="P:gluconeogenesis"/>
    <property type="evidence" value="ECO:0007669"/>
    <property type="project" value="UniProtKB-UniRule"/>
</dbReference>
<accession>A0AAX3N1R9</accession>
<keyword evidence="5 11" id="KW-0004">4Fe-4S</keyword>
<keyword evidence="6 11" id="KW-0479">Metal-binding</keyword>
<evidence type="ECO:0000256" key="4">
    <source>
        <dbReference type="ARBA" id="ARBA00022432"/>
    </source>
</evidence>
<dbReference type="InterPro" id="IPR051318">
    <property type="entry name" value="Fe-S_L-Ser"/>
</dbReference>
<evidence type="ECO:0000256" key="5">
    <source>
        <dbReference type="ARBA" id="ARBA00022485"/>
    </source>
</evidence>
<evidence type="ECO:0000256" key="3">
    <source>
        <dbReference type="ARBA" id="ARBA00008636"/>
    </source>
</evidence>
<evidence type="ECO:0000256" key="11">
    <source>
        <dbReference type="PIRNR" id="PIRNR036692"/>
    </source>
</evidence>
<evidence type="ECO:0000256" key="7">
    <source>
        <dbReference type="ARBA" id="ARBA00023004"/>
    </source>
</evidence>
<evidence type="ECO:0000313" key="15">
    <source>
        <dbReference type="Proteomes" id="UP001220962"/>
    </source>
</evidence>
<dbReference type="GO" id="GO:0046872">
    <property type="term" value="F:metal ion binding"/>
    <property type="evidence" value="ECO:0007669"/>
    <property type="project" value="UniProtKB-UniRule"/>
</dbReference>
<comment type="pathway">
    <text evidence="2 11">Carbohydrate biosynthesis; gluconeogenesis.</text>
</comment>
<evidence type="ECO:0000313" key="14">
    <source>
        <dbReference type="EMBL" id="WDH83014.1"/>
    </source>
</evidence>
<dbReference type="PIRSF" id="PIRSF036692">
    <property type="entry name" value="SDH_B"/>
    <property type="match status" value="1"/>
</dbReference>
<dbReference type="PANTHER" id="PTHR30182">
    <property type="entry name" value="L-SERINE DEHYDRATASE"/>
    <property type="match status" value="1"/>
</dbReference>
<dbReference type="InterPro" id="IPR004643">
    <property type="entry name" value="Fe-S_L-Ser_bsu"/>
</dbReference>
<dbReference type="AlphaFoldDB" id="A0AAX3N1R9"/>
<dbReference type="Pfam" id="PF03315">
    <property type="entry name" value="SDH_beta"/>
    <property type="match status" value="1"/>
</dbReference>
<keyword evidence="4 11" id="KW-0312">Gluconeogenesis</keyword>
<dbReference type="SUPFAM" id="SSF55021">
    <property type="entry name" value="ACT-like"/>
    <property type="match status" value="1"/>
</dbReference>
<feature type="domain" description="ACT" evidence="13">
    <location>
        <begin position="150"/>
        <end position="222"/>
    </location>
</feature>
<evidence type="ECO:0000256" key="8">
    <source>
        <dbReference type="ARBA" id="ARBA00023014"/>
    </source>
</evidence>
<dbReference type="InterPro" id="IPR045865">
    <property type="entry name" value="ACT-like_dom_sf"/>
</dbReference>
<proteinExistence type="inferred from homology"/>
<sequence length="231" mass="24693">MMTRFKDVFSIIGPAMTGPSSSHTAGAVRLGRIARQWLGTRPEKAKMILYGSFADTYTGHGTDLALISGLMNMATDDERIPNAEEWAEQLGMEYEFVTSGLPAAHPNTVKFELSAGDRACTMVGASIGGGNVTVSLLDDFRVQLTGDFPAVVLRHSDKAGVIASVTSAISESGVNIGFMQVDRKGRDGEALTAMETDTIPASDVLNRLKSLPHIYDIKVIDLKKGDVTDAV</sequence>